<dbReference type="eggNOG" id="COG2239">
    <property type="taxonomic scope" value="Bacteria"/>
</dbReference>
<keyword evidence="3 9" id="KW-0813">Transport</keyword>
<feature type="transmembrane region" description="Helical" evidence="9">
    <location>
        <begin position="400"/>
        <end position="423"/>
    </location>
</feature>
<evidence type="ECO:0000256" key="5">
    <source>
        <dbReference type="ARBA" id="ARBA00022842"/>
    </source>
</evidence>
<evidence type="ECO:0000313" key="11">
    <source>
        <dbReference type="EMBL" id="EDM26456.1"/>
    </source>
</evidence>
<evidence type="ECO:0000256" key="1">
    <source>
        <dbReference type="ARBA" id="ARBA00004141"/>
    </source>
</evidence>
<dbReference type="SUPFAM" id="SSF161093">
    <property type="entry name" value="MgtE membrane domain-like"/>
    <property type="match status" value="1"/>
</dbReference>
<dbReference type="RefSeq" id="WP_007279742.1">
    <property type="nucleotide sequence ID" value="NZ_ABCK01000016.1"/>
</dbReference>
<keyword evidence="5 9" id="KW-0460">Magnesium</keyword>
<comment type="caution">
    <text evidence="11">The sequence shown here is derived from an EMBL/GenBank/DDBJ whole genome shotgun (WGS) entry which is preliminary data.</text>
</comment>
<keyword evidence="9" id="KW-0479">Metal-binding</keyword>
<dbReference type="Pfam" id="PF03448">
    <property type="entry name" value="MgtE_N"/>
    <property type="match status" value="1"/>
</dbReference>
<dbReference type="OrthoDB" id="9790355at2"/>
<dbReference type="AlphaFoldDB" id="A6DPG0"/>
<proteinExistence type="inferred from homology"/>
<keyword evidence="7 9" id="KW-0472">Membrane</keyword>
<evidence type="ECO:0000256" key="7">
    <source>
        <dbReference type="ARBA" id="ARBA00023136"/>
    </source>
</evidence>
<dbReference type="STRING" id="313628.LNTAR_05759"/>
<keyword evidence="12" id="KW-1185">Reference proteome</keyword>
<reference evidence="11 12" key="1">
    <citation type="journal article" date="2010" name="J. Bacteriol.">
        <title>Genome sequence of Lentisphaera araneosa HTCC2155T, the type species of the order Lentisphaerales in the phylum Lentisphaerae.</title>
        <authorList>
            <person name="Thrash J.C."/>
            <person name="Cho J.C."/>
            <person name="Vergin K.L."/>
            <person name="Morris R.M."/>
            <person name="Giovannoni S.J."/>
        </authorList>
    </citation>
    <scope>NUCLEOTIDE SEQUENCE [LARGE SCALE GENOMIC DNA]</scope>
    <source>
        <strain evidence="11 12">HTCC2155</strain>
    </source>
</reference>
<keyword evidence="4 9" id="KW-0812">Transmembrane</keyword>
<evidence type="ECO:0000256" key="8">
    <source>
        <dbReference type="PROSITE-ProRule" id="PRU00703"/>
    </source>
</evidence>
<evidence type="ECO:0000259" key="10">
    <source>
        <dbReference type="PROSITE" id="PS51371"/>
    </source>
</evidence>
<sequence>MSNQQIWFERISSLLEEEDDKQIKEELLALEPADIEEVISQFDSFKEQRTVFRLTEDTEKRAELLSLLEDDLKIKLAENADPKNVARLIEEMASDDAADFLADLENDTLIKEILTHLEDEVRQDITKLLSFDEESGGGIMTSELCAFPDNLTVKDVLNSLQPETLKDPVMYIYVIDSVSKHFQGAISLIDLINANPDEKVGEIAEPSSIWASLDEDREKIAAKFRKYNLWVMPVLDHRNQIVGRITVDDILDISIDEADEDIAIMTGTSEVVSHDANLMEAIRLRLPWLVVTLLLALTNAFVIGHFLKSLDKFIVLAAFPTVIAAMGGNTGMQAATVFIRELALEKILPEEFNSLILRETLSGLLMGIVCGLIAAVIAYIGIPLLYADGNSLDPFILAKIIFFSVCFGMTTASLIGTLIPIMLRKGGLDPAVAAGPFVTTMNDILSSFIYFLIATTLLKVFL</sequence>
<feature type="transmembrane region" description="Helical" evidence="9">
    <location>
        <begin position="360"/>
        <end position="380"/>
    </location>
</feature>
<dbReference type="PANTHER" id="PTHR43773:SF1">
    <property type="entry name" value="MAGNESIUM TRANSPORTER MGTE"/>
    <property type="match status" value="1"/>
</dbReference>
<dbReference type="Gene3D" id="1.10.357.20">
    <property type="entry name" value="SLC41 divalent cation transporters, integral membrane domain"/>
    <property type="match status" value="1"/>
</dbReference>
<dbReference type="GO" id="GO:0005886">
    <property type="term" value="C:plasma membrane"/>
    <property type="evidence" value="ECO:0007669"/>
    <property type="project" value="UniProtKB-SubCell"/>
</dbReference>
<gene>
    <name evidence="11" type="ORF">LNTAR_05759</name>
</gene>
<dbReference type="SUPFAM" id="SSF158791">
    <property type="entry name" value="MgtE N-terminal domain-like"/>
    <property type="match status" value="1"/>
</dbReference>
<dbReference type="CDD" id="cd04606">
    <property type="entry name" value="CBS_pair_Mg_transporter"/>
    <property type="match status" value="1"/>
</dbReference>
<dbReference type="Gene3D" id="3.10.580.10">
    <property type="entry name" value="CBS-domain"/>
    <property type="match status" value="1"/>
</dbReference>
<dbReference type="InterPro" id="IPR046342">
    <property type="entry name" value="CBS_dom_sf"/>
</dbReference>
<feature type="transmembrane region" description="Helical" evidence="9">
    <location>
        <begin position="313"/>
        <end position="339"/>
    </location>
</feature>
<dbReference type="PANTHER" id="PTHR43773">
    <property type="entry name" value="MAGNESIUM TRANSPORTER MGTE"/>
    <property type="match status" value="1"/>
</dbReference>
<dbReference type="GO" id="GO:0015095">
    <property type="term" value="F:magnesium ion transmembrane transporter activity"/>
    <property type="evidence" value="ECO:0007669"/>
    <property type="project" value="UniProtKB-UniRule"/>
</dbReference>
<evidence type="ECO:0000313" key="12">
    <source>
        <dbReference type="Proteomes" id="UP000004947"/>
    </source>
</evidence>
<dbReference type="InterPro" id="IPR000644">
    <property type="entry name" value="CBS_dom"/>
</dbReference>
<keyword evidence="6 9" id="KW-1133">Transmembrane helix</keyword>
<evidence type="ECO:0000256" key="9">
    <source>
        <dbReference type="RuleBase" id="RU362011"/>
    </source>
</evidence>
<feature type="domain" description="CBS" evidence="10">
    <location>
        <begin position="140"/>
        <end position="203"/>
    </location>
</feature>
<evidence type="ECO:0000256" key="6">
    <source>
        <dbReference type="ARBA" id="ARBA00022989"/>
    </source>
</evidence>
<dbReference type="SUPFAM" id="SSF54631">
    <property type="entry name" value="CBS-domain pair"/>
    <property type="match status" value="1"/>
</dbReference>
<dbReference type="InterPro" id="IPR006668">
    <property type="entry name" value="Mg_transptr_MgtE_intracell_dom"/>
</dbReference>
<comment type="caution">
    <text evidence="9">Lacks conserved residue(s) required for the propagation of feature annotation.</text>
</comment>
<dbReference type="Pfam" id="PF01769">
    <property type="entry name" value="MgtE"/>
    <property type="match status" value="1"/>
</dbReference>
<organism evidence="11 12">
    <name type="scientific">Lentisphaera araneosa HTCC2155</name>
    <dbReference type="NCBI Taxonomy" id="313628"/>
    <lineage>
        <taxon>Bacteria</taxon>
        <taxon>Pseudomonadati</taxon>
        <taxon>Lentisphaerota</taxon>
        <taxon>Lentisphaeria</taxon>
        <taxon>Lentisphaerales</taxon>
        <taxon>Lentisphaeraceae</taxon>
        <taxon>Lentisphaera</taxon>
    </lineage>
</organism>
<feature type="transmembrane region" description="Helical" evidence="9">
    <location>
        <begin position="286"/>
        <end position="307"/>
    </location>
</feature>
<feature type="domain" description="CBS" evidence="10">
    <location>
        <begin position="204"/>
        <end position="260"/>
    </location>
</feature>
<dbReference type="GO" id="GO:0046872">
    <property type="term" value="F:metal ion binding"/>
    <property type="evidence" value="ECO:0007669"/>
    <property type="project" value="UniProtKB-KW"/>
</dbReference>
<comment type="similarity">
    <text evidence="2 9">Belongs to the SLC41A transporter family.</text>
</comment>
<dbReference type="InterPro" id="IPR006667">
    <property type="entry name" value="SLC41_membr_dom"/>
</dbReference>
<accession>A6DPG0</accession>
<protein>
    <recommendedName>
        <fullName evidence="9">Magnesium transporter MgtE</fullName>
    </recommendedName>
</protein>
<dbReference type="SMART" id="SM00924">
    <property type="entry name" value="MgtE_N"/>
    <property type="match status" value="1"/>
</dbReference>
<dbReference type="Pfam" id="PF00571">
    <property type="entry name" value="CBS"/>
    <property type="match status" value="1"/>
</dbReference>
<comment type="function">
    <text evidence="9">Acts as a magnesium transporter.</text>
</comment>
<name>A6DPG0_9BACT</name>
<dbReference type="EMBL" id="ABCK01000016">
    <property type="protein sequence ID" value="EDM26456.1"/>
    <property type="molecule type" value="Genomic_DNA"/>
</dbReference>
<dbReference type="PROSITE" id="PS51371">
    <property type="entry name" value="CBS"/>
    <property type="match status" value="2"/>
</dbReference>
<dbReference type="InterPro" id="IPR038076">
    <property type="entry name" value="MgtE_N_sf"/>
</dbReference>
<comment type="subunit">
    <text evidence="9">Homodimer.</text>
</comment>
<evidence type="ECO:0000256" key="3">
    <source>
        <dbReference type="ARBA" id="ARBA00022448"/>
    </source>
</evidence>
<comment type="subcellular location">
    <subcellularLocation>
        <location evidence="9">Cell membrane</location>
        <topology evidence="9">Multi-pass membrane protein</topology>
    </subcellularLocation>
    <subcellularLocation>
        <location evidence="1">Membrane</location>
        <topology evidence="1">Multi-pass membrane protein</topology>
    </subcellularLocation>
</comment>
<dbReference type="Proteomes" id="UP000004947">
    <property type="component" value="Unassembled WGS sequence"/>
</dbReference>
<dbReference type="NCBIfam" id="TIGR00400">
    <property type="entry name" value="mgtE"/>
    <property type="match status" value="1"/>
</dbReference>
<keyword evidence="8" id="KW-0129">CBS domain</keyword>
<evidence type="ECO:0000256" key="4">
    <source>
        <dbReference type="ARBA" id="ARBA00022692"/>
    </source>
</evidence>
<dbReference type="InterPro" id="IPR006669">
    <property type="entry name" value="MgtE_transporter"/>
</dbReference>
<dbReference type="InterPro" id="IPR036739">
    <property type="entry name" value="SLC41_membr_dom_sf"/>
</dbReference>
<dbReference type="Gene3D" id="1.25.60.10">
    <property type="entry name" value="MgtE N-terminal domain-like"/>
    <property type="match status" value="1"/>
</dbReference>
<evidence type="ECO:0000256" key="2">
    <source>
        <dbReference type="ARBA" id="ARBA00009749"/>
    </source>
</evidence>
<keyword evidence="9" id="KW-1003">Cell membrane</keyword>